<dbReference type="PANTHER" id="PTHR31745">
    <property type="entry name" value="SINGLE-STRANDED DNA-BINDING PROTEIN WHY2, MITOCHONDRIAL"/>
    <property type="match status" value="1"/>
</dbReference>
<evidence type="ECO:0008006" key="5">
    <source>
        <dbReference type="Google" id="ProtNLM"/>
    </source>
</evidence>
<name>A0AAN7QQI4_9MYRT</name>
<dbReference type="Pfam" id="PF08536">
    <property type="entry name" value="Whirly"/>
    <property type="match status" value="1"/>
</dbReference>
<dbReference type="PANTHER" id="PTHR31745:SF2">
    <property type="entry name" value="SINGLE-STRANDED DNA-BINDING PROTEIN WHY1, CHLOROPLASTIC"/>
    <property type="match status" value="1"/>
</dbReference>
<evidence type="ECO:0000256" key="2">
    <source>
        <dbReference type="ARBA" id="ARBA00022946"/>
    </source>
</evidence>
<proteinExistence type="inferred from homology"/>
<keyword evidence="2" id="KW-0809">Transit peptide</keyword>
<sequence>MPGIQSPSAAISQNPRLSFRSSISSHDFLICNILSHGGDSRLHVGLSSRRKLSLQCRHSDYRQRFGASDKTSYPGNSSFTPDVAVAVEPLPPRVFVGYSIYKGKAALTVEPKTPEFTLLESGAYKLSREGSVTLQFAPAAAVREYDWGRKQVFSLSVVEIATLIGLGAGDSCEFFHDPFKGRSDEGKVRKVLKVEPLKDGSGHFFYISVQNKMTNADENIYIPVTKAEFTVLKSAFNFILPYLVGWHAYADTIRPEISQRTNNGYSGSGGDF</sequence>
<dbReference type="Gene3D" id="2.30.31.10">
    <property type="entry name" value="Transcriptional Coactivator Pc4, Chain A"/>
    <property type="match status" value="1"/>
</dbReference>
<dbReference type="GO" id="GO:0003697">
    <property type="term" value="F:single-stranded DNA binding"/>
    <property type="evidence" value="ECO:0007669"/>
    <property type="project" value="InterPro"/>
</dbReference>
<dbReference type="InterPro" id="IPR013742">
    <property type="entry name" value="Whirly"/>
</dbReference>
<keyword evidence="4" id="KW-1185">Reference proteome</keyword>
<dbReference type="GO" id="GO:0006952">
    <property type="term" value="P:defense response"/>
    <property type="evidence" value="ECO:0007669"/>
    <property type="project" value="InterPro"/>
</dbReference>
<dbReference type="SUPFAM" id="SSF54447">
    <property type="entry name" value="ssDNA-binding transcriptional regulator domain"/>
    <property type="match status" value="1"/>
</dbReference>
<protein>
    <recommendedName>
        <fullName evidence="5">Single-stranded DNA-binding protein WHY1, chloroplastic</fullName>
    </recommendedName>
</protein>
<organism evidence="3 4">
    <name type="scientific">Trapa incisa</name>
    <dbReference type="NCBI Taxonomy" id="236973"/>
    <lineage>
        <taxon>Eukaryota</taxon>
        <taxon>Viridiplantae</taxon>
        <taxon>Streptophyta</taxon>
        <taxon>Embryophyta</taxon>
        <taxon>Tracheophyta</taxon>
        <taxon>Spermatophyta</taxon>
        <taxon>Magnoliopsida</taxon>
        <taxon>eudicotyledons</taxon>
        <taxon>Gunneridae</taxon>
        <taxon>Pentapetalae</taxon>
        <taxon>rosids</taxon>
        <taxon>malvids</taxon>
        <taxon>Myrtales</taxon>
        <taxon>Lythraceae</taxon>
        <taxon>Trapa</taxon>
    </lineage>
</organism>
<dbReference type="Proteomes" id="UP001345219">
    <property type="component" value="Chromosome 22"/>
</dbReference>
<dbReference type="EMBL" id="JAXIOK010000004">
    <property type="protein sequence ID" value="KAK4773866.1"/>
    <property type="molecule type" value="Genomic_DNA"/>
</dbReference>
<comment type="similarity">
    <text evidence="1">Belongs to the Whirly family.</text>
</comment>
<evidence type="ECO:0000313" key="4">
    <source>
        <dbReference type="Proteomes" id="UP001345219"/>
    </source>
</evidence>
<accession>A0AAN7QQI4</accession>
<dbReference type="GO" id="GO:0006355">
    <property type="term" value="P:regulation of DNA-templated transcription"/>
    <property type="evidence" value="ECO:0007669"/>
    <property type="project" value="InterPro"/>
</dbReference>
<comment type="caution">
    <text evidence="3">The sequence shown here is derived from an EMBL/GenBank/DDBJ whole genome shotgun (WGS) entry which is preliminary data.</text>
</comment>
<evidence type="ECO:0000256" key="1">
    <source>
        <dbReference type="ARBA" id="ARBA00006061"/>
    </source>
</evidence>
<gene>
    <name evidence="3" type="ORF">SAY87_028885</name>
</gene>
<dbReference type="InterPro" id="IPR009044">
    <property type="entry name" value="ssDNA-bd_transcriptional_reg"/>
</dbReference>
<reference evidence="3 4" key="1">
    <citation type="journal article" date="2023" name="Hortic Res">
        <title>Pangenome of water caltrop reveals structural variations and asymmetric subgenome divergence after allopolyploidization.</title>
        <authorList>
            <person name="Zhang X."/>
            <person name="Chen Y."/>
            <person name="Wang L."/>
            <person name="Yuan Y."/>
            <person name="Fang M."/>
            <person name="Shi L."/>
            <person name="Lu R."/>
            <person name="Comes H.P."/>
            <person name="Ma Y."/>
            <person name="Chen Y."/>
            <person name="Huang G."/>
            <person name="Zhou Y."/>
            <person name="Zheng Z."/>
            <person name="Qiu Y."/>
        </authorList>
    </citation>
    <scope>NUCLEOTIDE SEQUENCE [LARGE SCALE GENOMIC DNA]</scope>
    <source>
        <tissue evidence="3">Roots</tissue>
    </source>
</reference>
<evidence type="ECO:0000313" key="3">
    <source>
        <dbReference type="EMBL" id="KAK4773866.1"/>
    </source>
</evidence>
<dbReference type="AlphaFoldDB" id="A0AAN7QQI4"/>